<dbReference type="GO" id="GO:0016491">
    <property type="term" value="F:oxidoreductase activity"/>
    <property type="evidence" value="ECO:0007669"/>
    <property type="project" value="UniProtKB-KW"/>
</dbReference>
<comment type="caution">
    <text evidence="3">The sequence shown here is derived from an EMBL/GenBank/DDBJ whole genome shotgun (WGS) entry which is preliminary data.</text>
</comment>
<dbReference type="GO" id="GO:0005737">
    <property type="term" value="C:cytoplasm"/>
    <property type="evidence" value="ECO:0007669"/>
    <property type="project" value="TreeGrafter"/>
</dbReference>
<dbReference type="InterPro" id="IPR006076">
    <property type="entry name" value="FAD-dep_OxRdtase"/>
</dbReference>
<dbReference type="SUPFAM" id="SSF51905">
    <property type="entry name" value="FAD/NAD(P)-binding domain"/>
    <property type="match status" value="1"/>
</dbReference>
<evidence type="ECO:0000313" key="3">
    <source>
        <dbReference type="EMBL" id="RUL99843.1"/>
    </source>
</evidence>
<dbReference type="AlphaFoldDB" id="A0A3S0S5E5"/>
<organism evidence="3 4">
    <name type="scientific">Rhizobium chutanense</name>
    <dbReference type="NCBI Taxonomy" id="2035448"/>
    <lineage>
        <taxon>Bacteria</taxon>
        <taxon>Pseudomonadati</taxon>
        <taxon>Pseudomonadota</taxon>
        <taxon>Alphaproteobacteria</taxon>
        <taxon>Hyphomicrobiales</taxon>
        <taxon>Rhizobiaceae</taxon>
        <taxon>Rhizobium/Agrobacterium group</taxon>
        <taxon>Rhizobium</taxon>
    </lineage>
</organism>
<reference evidence="3 4" key="1">
    <citation type="submission" date="2018-11" db="EMBL/GenBank/DDBJ databases">
        <title>Rhizobium chutanense sp. nov., isolated from root nodules of Phaseolus vulgaris in China.</title>
        <authorList>
            <person name="Huo Y."/>
        </authorList>
    </citation>
    <scope>NUCLEOTIDE SEQUENCE [LARGE SCALE GENOMIC DNA]</scope>
    <source>
        <strain evidence="3 4">C16</strain>
    </source>
</reference>
<protein>
    <submittedName>
        <fullName evidence="3">FAD-binding oxidoreductase</fullName>
    </submittedName>
</protein>
<evidence type="ECO:0000313" key="4">
    <source>
        <dbReference type="Proteomes" id="UP000278081"/>
    </source>
</evidence>
<dbReference type="EMBL" id="RJTJ01000028">
    <property type="protein sequence ID" value="RUL99843.1"/>
    <property type="molecule type" value="Genomic_DNA"/>
</dbReference>
<name>A0A3S0S5E5_9HYPH</name>
<dbReference type="RefSeq" id="WP_126911166.1">
    <property type="nucleotide sequence ID" value="NZ_ML133775.1"/>
</dbReference>
<dbReference type="Gene3D" id="3.30.9.10">
    <property type="entry name" value="D-Amino Acid Oxidase, subunit A, domain 2"/>
    <property type="match status" value="1"/>
</dbReference>
<feature type="domain" description="FAD dependent oxidoreductase" evidence="2">
    <location>
        <begin position="42"/>
        <end position="392"/>
    </location>
</feature>
<proteinExistence type="predicted"/>
<gene>
    <name evidence="3" type="ORF">EFR84_26050</name>
</gene>
<dbReference type="Pfam" id="PF01266">
    <property type="entry name" value="DAO"/>
    <property type="match status" value="1"/>
</dbReference>
<dbReference type="Gene3D" id="3.50.50.60">
    <property type="entry name" value="FAD/NAD(P)-binding domain"/>
    <property type="match status" value="1"/>
</dbReference>
<dbReference type="PANTHER" id="PTHR13847:SF201">
    <property type="entry name" value="PUTATIBE OXIDOREDUCTASE"/>
    <property type="match status" value="1"/>
</dbReference>
<evidence type="ECO:0000256" key="1">
    <source>
        <dbReference type="ARBA" id="ARBA00023002"/>
    </source>
</evidence>
<dbReference type="InterPro" id="IPR036188">
    <property type="entry name" value="FAD/NAD-bd_sf"/>
</dbReference>
<dbReference type="Proteomes" id="UP000278081">
    <property type="component" value="Unassembled WGS sequence"/>
</dbReference>
<sequence>MASDLDLNESDHDQMVSGRSLWGRSGVRPEWRPIGQNFSAEVAVIGGGITGALVGEHLSARGFSVVIIDREEPGFGSTSASTAMLQWEIDSTLTELEEYYGFERAAGIYRRSGAAVAGLSKLIAANGIACGFRPRNTLYLAANQEGARNLLAERQLRRRAGLPGVYLEHPDLFTQFEIDRDAAIFSPSSAECDPLLLTWALIEMAVRRGTTLVKASVTALHSEGDHVTAETDGGQLVEARHVVLATGYSMPGFDMPKLHRVSSSWALATVPQDPANFWRDRALIWEDNHPYLYMRTTADNRIVAGGEDDGTTDPEMRDRKLPAKTMAIREKVKRLWPKADTRVEHAWCGTFGETADGLPLIGPVPEMPHVLAAYGYGGNGITFSYLAAQMIGAMLAGMQRDWFEDFALDRDGPGLRRFGEGVVRMGSELRE</sequence>
<evidence type="ECO:0000259" key="2">
    <source>
        <dbReference type="Pfam" id="PF01266"/>
    </source>
</evidence>
<dbReference type="PANTHER" id="PTHR13847">
    <property type="entry name" value="SARCOSINE DEHYDROGENASE-RELATED"/>
    <property type="match status" value="1"/>
</dbReference>
<accession>A0A3S0S5E5</accession>
<keyword evidence="1" id="KW-0560">Oxidoreductase</keyword>
<dbReference type="OrthoDB" id="311718at2"/>